<evidence type="ECO:0000256" key="5">
    <source>
        <dbReference type="SAM" id="Phobius"/>
    </source>
</evidence>
<evidence type="ECO:0000256" key="4">
    <source>
        <dbReference type="ARBA" id="ARBA00023136"/>
    </source>
</evidence>
<feature type="transmembrane region" description="Helical" evidence="5">
    <location>
        <begin position="342"/>
        <end position="364"/>
    </location>
</feature>
<protein>
    <submittedName>
        <fullName evidence="7">Transmembrane amino acid transporter protein</fullName>
    </submittedName>
</protein>
<evidence type="ECO:0000313" key="8">
    <source>
        <dbReference type="Proteomes" id="UP001153069"/>
    </source>
</evidence>
<dbReference type="GO" id="GO:0015179">
    <property type="term" value="F:L-amino acid transmembrane transporter activity"/>
    <property type="evidence" value="ECO:0007669"/>
    <property type="project" value="TreeGrafter"/>
</dbReference>
<evidence type="ECO:0000259" key="6">
    <source>
        <dbReference type="Pfam" id="PF01490"/>
    </source>
</evidence>
<dbReference type="Proteomes" id="UP001153069">
    <property type="component" value="Unassembled WGS sequence"/>
</dbReference>
<dbReference type="Pfam" id="PF01490">
    <property type="entry name" value="Aa_trans"/>
    <property type="match status" value="2"/>
</dbReference>
<feature type="transmembrane region" description="Helical" evidence="5">
    <location>
        <begin position="237"/>
        <end position="256"/>
    </location>
</feature>
<feature type="transmembrane region" description="Helical" evidence="5">
    <location>
        <begin position="194"/>
        <end position="216"/>
    </location>
</feature>
<dbReference type="PANTHER" id="PTHR22950">
    <property type="entry name" value="AMINO ACID TRANSPORTER"/>
    <property type="match status" value="1"/>
</dbReference>
<name>A0A9N8H7B4_9STRA</name>
<feature type="transmembrane region" description="Helical" evidence="5">
    <location>
        <begin position="276"/>
        <end position="297"/>
    </location>
</feature>
<dbReference type="EMBL" id="CAICTM010000172">
    <property type="protein sequence ID" value="CAB9503681.1"/>
    <property type="molecule type" value="Genomic_DNA"/>
</dbReference>
<dbReference type="OrthoDB" id="655540at2759"/>
<keyword evidence="2 5" id="KW-0812">Transmembrane</keyword>
<dbReference type="AlphaFoldDB" id="A0A9N8H7B4"/>
<sequence>MLVSGVACHIILAALNCIASTIGVGILNMPSAVAQVGLVPGTVIFLFGILGSLLTGLQLYELTEVYVFLPLRDNGTQRSIEEAVATNDPEADRLLESRRQDTPQAPVTRIPYLQIAFKLFGQPGMVIVLVAMVCTAIGANCVCLIAVADNLENIWEEWSKRAVILAATFLGICLVWTPIHEFKPEDGPPPTPQLTFATLVKTFGSILFSFAGHTGYPTYHAQMREDHQHFKASLLGTYEYMGIMLIPFAFVTPHLWGTAVADNLLSSLPPNSTVYAINILITIHIFFAISPWVMPLSDLLNFVVFHHFQAPNLEHHQYIFPICVQAVACLVAIAFADSFAVVMSFMGATFMACLTFVFPSILYMTHLRNKGGYTTDPWGFACHGLASFLIVAGGVLALVFTLYFTAVDMLNTKAGGD</sequence>
<organism evidence="7 8">
    <name type="scientific">Seminavis robusta</name>
    <dbReference type="NCBI Taxonomy" id="568900"/>
    <lineage>
        <taxon>Eukaryota</taxon>
        <taxon>Sar</taxon>
        <taxon>Stramenopiles</taxon>
        <taxon>Ochrophyta</taxon>
        <taxon>Bacillariophyta</taxon>
        <taxon>Bacillariophyceae</taxon>
        <taxon>Bacillariophycidae</taxon>
        <taxon>Naviculales</taxon>
        <taxon>Naviculaceae</taxon>
        <taxon>Seminavis</taxon>
    </lineage>
</organism>
<comment type="caution">
    <text evidence="7">The sequence shown here is derived from an EMBL/GenBank/DDBJ whole genome shotgun (WGS) entry which is preliminary data.</text>
</comment>
<evidence type="ECO:0000256" key="3">
    <source>
        <dbReference type="ARBA" id="ARBA00022989"/>
    </source>
</evidence>
<evidence type="ECO:0000256" key="1">
    <source>
        <dbReference type="ARBA" id="ARBA00004141"/>
    </source>
</evidence>
<keyword evidence="3 5" id="KW-1133">Transmembrane helix</keyword>
<keyword evidence="8" id="KW-1185">Reference proteome</keyword>
<feature type="transmembrane region" description="Helical" evidence="5">
    <location>
        <begin position="39"/>
        <end position="60"/>
    </location>
</feature>
<feature type="transmembrane region" description="Helical" evidence="5">
    <location>
        <begin position="126"/>
        <end position="150"/>
    </location>
</feature>
<feature type="transmembrane region" description="Helical" evidence="5">
    <location>
        <begin position="318"/>
        <end position="336"/>
    </location>
</feature>
<evidence type="ECO:0000313" key="7">
    <source>
        <dbReference type="EMBL" id="CAB9503681.1"/>
    </source>
</evidence>
<evidence type="ECO:0000256" key="2">
    <source>
        <dbReference type="ARBA" id="ARBA00022692"/>
    </source>
</evidence>
<comment type="subcellular location">
    <subcellularLocation>
        <location evidence="1">Membrane</location>
        <topology evidence="1">Multi-pass membrane protein</topology>
    </subcellularLocation>
</comment>
<dbReference type="InterPro" id="IPR013057">
    <property type="entry name" value="AA_transpt_TM"/>
</dbReference>
<proteinExistence type="predicted"/>
<dbReference type="GO" id="GO:0005774">
    <property type="term" value="C:vacuolar membrane"/>
    <property type="evidence" value="ECO:0007669"/>
    <property type="project" value="TreeGrafter"/>
</dbReference>
<feature type="domain" description="Amino acid transporter transmembrane" evidence="6">
    <location>
        <begin position="191"/>
        <end position="404"/>
    </location>
</feature>
<feature type="domain" description="Amino acid transporter transmembrane" evidence="6">
    <location>
        <begin position="13"/>
        <end position="175"/>
    </location>
</feature>
<dbReference type="PANTHER" id="PTHR22950:SF703">
    <property type="entry name" value="AMINO ACID TRANSPORTER TRANSMEMBRANE DOMAIN-CONTAINING PROTEIN"/>
    <property type="match status" value="1"/>
</dbReference>
<feature type="transmembrane region" description="Helical" evidence="5">
    <location>
        <begin position="6"/>
        <end position="27"/>
    </location>
</feature>
<reference evidence="7" key="1">
    <citation type="submission" date="2020-06" db="EMBL/GenBank/DDBJ databases">
        <authorList>
            <consortium name="Plant Systems Biology data submission"/>
        </authorList>
    </citation>
    <scope>NUCLEOTIDE SEQUENCE</scope>
    <source>
        <strain evidence="7">D6</strain>
    </source>
</reference>
<keyword evidence="4 5" id="KW-0472">Membrane</keyword>
<feature type="transmembrane region" description="Helical" evidence="5">
    <location>
        <begin position="385"/>
        <end position="406"/>
    </location>
</feature>
<accession>A0A9N8H7B4</accession>
<feature type="transmembrane region" description="Helical" evidence="5">
    <location>
        <begin position="162"/>
        <end position="179"/>
    </location>
</feature>
<gene>
    <name evidence="7" type="ORF">SEMRO_173_G076380.1</name>
</gene>